<feature type="compositionally biased region" description="Acidic residues" evidence="6">
    <location>
        <begin position="222"/>
        <end position="233"/>
    </location>
</feature>
<dbReference type="GO" id="GO:0009927">
    <property type="term" value="F:histidine phosphotransfer kinase activity"/>
    <property type="evidence" value="ECO:0007669"/>
    <property type="project" value="TreeGrafter"/>
</dbReference>
<evidence type="ECO:0000259" key="7">
    <source>
        <dbReference type="PROSITE" id="PS50109"/>
    </source>
</evidence>
<feature type="region of interest" description="Disordered" evidence="6">
    <location>
        <begin position="612"/>
        <end position="648"/>
    </location>
</feature>
<dbReference type="AlphaFoldDB" id="A0A0S3PPL4"/>
<gene>
    <name evidence="9" type="primary">pdhS</name>
    <name evidence="9" type="ORF">GJW-30_1_00387</name>
</gene>
<dbReference type="SMART" id="SM00091">
    <property type="entry name" value="PAS"/>
    <property type="match status" value="2"/>
</dbReference>
<dbReference type="SUPFAM" id="SSF47384">
    <property type="entry name" value="Homodimeric domain of signal transducing histidine kinase"/>
    <property type="match status" value="1"/>
</dbReference>
<evidence type="ECO:0000259" key="8">
    <source>
        <dbReference type="PROSITE" id="PS50112"/>
    </source>
</evidence>
<dbReference type="GO" id="GO:0000155">
    <property type="term" value="F:phosphorelay sensor kinase activity"/>
    <property type="evidence" value="ECO:0007669"/>
    <property type="project" value="InterPro"/>
</dbReference>
<evidence type="ECO:0000256" key="6">
    <source>
        <dbReference type="SAM" id="MobiDB-lite"/>
    </source>
</evidence>
<feature type="region of interest" description="Disordered" evidence="6">
    <location>
        <begin position="288"/>
        <end position="344"/>
    </location>
</feature>
<keyword evidence="4 9" id="KW-0808">Transferase</keyword>
<dbReference type="SUPFAM" id="SSF55874">
    <property type="entry name" value="ATPase domain of HSP90 chaperone/DNA topoisomerase II/histidine kinase"/>
    <property type="match status" value="1"/>
</dbReference>
<evidence type="ECO:0000313" key="10">
    <source>
        <dbReference type="Proteomes" id="UP000236884"/>
    </source>
</evidence>
<dbReference type="InterPro" id="IPR035965">
    <property type="entry name" value="PAS-like_dom_sf"/>
</dbReference>
<evidence type="ECO:0000256" key="4">
    <source>
        <dbReference type="ARBA" id="ARBA00022679"/>
    </source>
</evidence>
<dbReference type="InterPro" id="IPR005467">
    <property type="entry name" value="His_kinase_dom"/>
</dbReference>
<feature type="compositionally biased region" description="Low complexity" evidence="6">
    <location>
        <begin position="573"/>
        <end position="585"/>
    </location>
</feature>
<dbReference type="Gene3D" id="3.30.450.20">
    <property type="entry name" value="PAS domain"/>
    <property type="match status" value="1"/>
</dbReference>
<feature type="region of interest" description="Disordered" evidence="6">
    <location>
        <begin position="569"/>
        <end position="598"/>
    </location>
</feature>
<feature type="compositionally biased region" description="Basic and acidic residues" evidence="6">
    <location>
        <begin position="377"/>
        <end position="388"/>
    </location>
</feature>
<feature type="compositionally biased region" description="Basic and acidic residues" evidence="6">
    <location>
        <begin position="625"/>
        <end position="646"/>
    </location>
</feature>
<dbReference type="SMART" id="SM00388">
    <property type="entry name" value="HisKA"/>
    <property type="match status" value="1"/>
</dbReference>
<dbReference type="PANTHER" id="PTHR43047:SF72">
    <property type="entry name" value="OSMOSENSING HISTIDINE PROTEIN KINASE SLN1"/>
    <property type="match status" value="1"/>
</dbReference>
<evidence type="ECO:0000256" key="3">
    <source>
        <dbReference type="ARBA" id="ARBA00022553"/>
    </source>
</evidence>
<protein>
    <recommendedName>
        <fullName evidence="2">histidine kinase</fullName>
        <ecNumber evidence="2">2.7.13.3</ecNumber>
    </recommendedName>
</protein>
<feature type="region of interest" description="Disordered" evidence="6">
    <location>
        <begin position="370"/>
        <end position="400"/>
    </location>
</feature>
<feature type="region of interest" description="Disordered" evidence="6">
    <location>
        <begin position="210"/>
        <end position="233"/>
    </location>
</feature>
<keyword evidence="5 9" id="KW-0418">Kinase</keyword>
<feature type="compositionally biased region" description="Acidic residues" evidence="6">
    <location>
        <begin position="300"/>
        <end position="316"/>
    </location>
</feature>
<comment type="catalytic activity">
    <reaction evidence="1">
        <text>ATP + protein L-histidine = ADP + protein N-phospho-L-histidine.</text>
        <dbReference type="EC" id="2.7.13.3"/>
    </reaction>
</comment>
<dbReference type="EMBL" id="AP014946">
    <property type="protein sequence ID" value="BAT57877.1"/>
    <property type="molecule type" value="Genomic_DNA"/>
</dbReference>
<dbReference type="Gene3D" id="3.30.565.10">
    <property type="entry name" value="Histidine kinase-like ATPase, C-terminal domain"/>
    <property type="match status" value="1"/>
</dbReference>
<dbReference type="OrthoDB" id="9801651at2"/>
<dbReference type="Pfam" id="PF00512">
    <property type="entry name" value="HisKA"/>
    <property type="match status" value="1"/>
</dbReference>
<name>A0A0S3PPL4_9BRAD</name>
<dbReference type="InterPro" id="IPR000014">
    <property type="entry name" value="PAS"/>
</dbReference>
<feature type="domain" description="PAS" evidence="8">
    <location>
        <begin position="846"/>
        <end position="888"/>
    </location>
</feature>
<dbReference type="InterPro" id="IPR036097">
    <property type="entry name" value="HisK_dim/P_sf"/>
</dbReference>
<dbReference type="SMART" id="SM00387">
    <property type="entry name" value="HATPase_c"/>
    <property type="match status" value="1"/>
</dbReference>
<dbReference type="SUPFAM" id="SSF55785">
    <property type="entry name" value="PYP-like sensor domain (PAS domain)"/>
    <property type="match status" value="1"/>
</dbReference>
<evidence type="ECO:0000256" key="2">
    <source>
        <dbReference type="ARBA" id="ARBA00012438"/>
    </source>
</evidence>
<evidence type="ECO:0000256" key="1">
    <source>
        <dbReference type="ARBA" id="ARBA00000085"/>
    </source>
</evidence>
<evidence type="ECO:0000313" key="9">
    <source>
        <dbReference type="EMBL" id="BAT57877.1"/>
    </source>
</evidence>
<sequence>MTTLDILKEPRIATLAFGATPAWLWSPNGGRLLFVNAAGALLLGERNAGKLIGDTPDRLRPVAQEIAKVAGGLPTSGTAQLARIRSLSTGLGRALMCLCQRYRLADGSVGILVVSQEPVKILPLAQRVASLIDDESTAAFSRDGNLLHAGSEAAQRLGGTKTLVAHADADTIARALTHGESVSAAVQLRRVGEGDQAVLFATFVERTAAPVEPAEPEVATPEVEEEEASQADTEAELLAEADEALVETTPPEPAAKSAAEKLPSASLADIAAALAQLPFVTQGQAASARAASQDSVDKPTDDEEELSDEELAELEEALFGGPAGDDPENPDAAENDGDDRAVWAREALSAARKGDRFDDDELRDLQDALGSAVRLAPDPEPRDVRASETTEPPVVEPAPPALVQAPEGPADDEPAEIPLVAEAAAVPSDLERSTRLVEIAERLHDRHHALRFVWATKADGAFTIEPGDFLTLAGAPTEDAQGKTWDEVAQLLAIDPNHRLSRAIASRDTFSSVAIDWPIEGAKERLSVVLSGLPARGRDRTFEGYRGFGVCRDASRVSALIAERLAATRVSEPESAPDAEAATPPRAEPPVFDTSSTRPALQVVPASRNVVPFRSQPSLPNIESAPERPAAERKVETRKPGEERRGLSTGERNAFDEIARQLGARFEGSEPAPLAEDIREAAEAPKVVAKDAVAENPDAILATASAVAAAESPQPSTPQNIDVRLLDRMPIGVMLYRGDEVLAANKTLLECTGFADAAALAKAGGIDALFDRVPNEDGETALCLRVPEGKQPVDAKLSSIPWQSGTALMLTVVRRPSKPKEAPAPEAPAAKETPAESEALATAQASNRELRSILDTATDGVIVLGSDGKIHSANRSAQALFGYETGEFNQLLELFAPESQRDAADYFEGLTRNGVASLLNDGREVIGRERQGGLIPLFMTMGRIGEERFCAVFRDITQWKRAEEDLTNAKRQAEKASSAKSDFLAAISHEVRTPLNAIIGFAEVMMEEQLGPLGNDRYREYVKDIHTSGQHTISLINDLLDLSKIEAGRLDLTFTKVDINDVTQQCVAIMQPQANRERIIIRTALSPTLPSVVADQRSVRQIALNLLSNSIKYTGAGGQVIVSTALTDQGEVVLRVRDTGVGMSEKDITAALEPFRQLSTTRRDATGSTGLGLPLTKALSEANRAEFRIKSAVNAGTLVEIVFPATRVLSE</sequence>
<dbReference type="PROSITE" id="PS50109">
    <property type="entry name" value="HIS_KIN"/>
    <property type="match status" value="1"/>
</dbReference>
<dbReference type="RefSeq" id="WP_096350991.1">
    <property type="nucleotide sequence ID" value="NZ_AP014946.1"/>
</dbReference>
<feature type="domain" description="Histidine kinase" evidence="7">
    <location>
        <begin position="986"/>
        <end position="1207"/>
    </location>
</feature>
<dbReference type="CDD" id="cd00130">
    <property type="entry name" value="PAS"/>
    <property type="match status" value="1"/>
</dbReference>
<dbReference type="PANTHER" id="PTHR43047">
    <property type="entry name" value="TWO-COMPONENT HISTIDINE PROTEIN KINASE"/>
    <property type="match status" value="1"/>
</dbReference>
<proteinExistence type="predicted"/>
<keyword evidence="10" id="KW-1185">Reference proteome</keyword>
<dbReference type="Pfam" id="PF02518">
    <property type="entry name" value="HATPase_c"/>
    <property type="match status" value="1"/>
</dbReference>
<dbReference type="InterPro" id="IPR003594">
    <property type="entry name" value="HATPase_dom"/>
</dbReference>
<dbReference type="KEGG" id="vgo:GJW-30_1_00387"/>
<dbReference type="InterPro" id="IPR036890">
    <property type="entry name" value="HATPase_C_sf"/>
</dbReference>
<dbReference type="Gene3D" id="1.10.287.130">
    <property type="match status" value="1"/>
</dbReference>
<organism evidence="9 10">
    <name type="scientific">Variibacter gotjawalensis</name>
    <dbReference type="NCBI Taxonomy" id="1333996"/>
    <lineage>
        <taxon>Bacteria</taxon>
        <taxon>Pseudomonadati</taxon>
        <taxon>Pseudomonadota</taxon>
        <taxon>Alphaproteobacteria</taxon>
        <taxon>Hyphomicrobiales</taxon>
        <taxon>Nitrobacteraceae</taxon>
        <taxon>Variibacter</taxon>
    </lineage>
</organism>
<keyword evidence="3" id="KW-0597">Phosphoprotein</keyword>
<reference evidence="9 10" key="1">
    <citation type="submission" date="2015-08" db="EMBL/GenBank/DDBJ databases">
        <title>Investigation of the bacterial diversity of lava forest soil.</title>
        <authorList>
            <person name="Lee J.S."/>
        </authorList>
    </citation>
    <scope>NUCLEOTIDE SEQUENCE [LARGE SCALE GENOMIC DNA]</scope>
    <source>
        <strain evidence="9 10">GJW-30</strain>
    </source>
</reference>
<dbReference type="InterPro" id="IPR003661">
    <property type="entry name" value="HisK_dim/P_dom"/>
</dbReference>
<dbReference type="EC" id="2.7.13.3" evidence="2"/>
<feature type="compositionally biased region" description="Acidic residues" evidence="6">
    <location>
        <begin position="325"/>
        <end position="337"/>
    </location>
</feature>
<dbReference type="PRINTS" id="PR00344">
    <property type="entry name" value="BCTRLSENSOR"/>
</dbReference>
<dbReference type="Proteomes" id="UP000236884">
    <property type="component" value="Chromosome"/>
</dbReference>
<dbReference type="CDD" id="cd00082">
    <property type="entry name" value="HisKA"/>
    <property type="match status" value="1"/>
</dbReference>
<dbReference type="InterPro" id="IPR004358">
    <property type="entry name" value="Sig_transdc_His_kin-like_C"/>
</dbReference>
<feature type="compositionally biased region" description="Low complexity" evidence="6">
    <location>
        <begin position="827"/>
        <end position="839"/>
    </location>
</feature>
<feature type="compositionally biased region" description="Low complexity" evidence="6">
    <location>
        <begin position="210"/>
        <end position="221"/>
    </location>
</feature>
<dbReference type="Pfam" id="PF13188">
    <property type="entry name" value="PAS_8"/>
    <property type="match status" value="1"/>
</dbReference>
<feature type="region of interest" description="Disordered" evidence="6">
    <location>
        <begin position="817"/>
        <end position="842"/>
    </location>
</feature>
<evidence type="ECO:0000256" key="5">
    <source>
        <dbReference type="ARBA" id="ARBA00022777"/>
    </source>
</evidence>
<dbReference type="GO" id="GO:0005886">
    <property type="term" value="C:plasma membrane"/>
    <property type="evidence" value="ECO:0007669"/>
    <property type="project" value="TreeGrafter"/>
</dbReference>
<dbReference type="NCBIfam" id="TIGR00229">
    <property type="entry name" value="sensory_box"/>
    <property type="match status" value="1"/>
</dbReference>
<accession>A0A0S3PPL4</accession>
<dbReference type="PROSITE" id="PS50112">
    <property type="entry name" value="PAS"/>
    <property type="match status" value="1"/>
</dbReference>